<evidence type="ECO:0000256" key="1">
    <source>
        <dbReference type="SAM" id="MobiDB-lite"/>
    </source>
</evidence>
<organism evidence="3 4">
    <name type="scientific">Mycena pura</name>
    <dbReference type="NCBI Taxonomy" id="153505"/>
    <lineage>
        <taxon>Eukaryota</taxon>
        <taxon>Fungi</taxon>
        <taxon>Dikarya</taxon>
        <taxon>Basidiomycota</taxon>
        <taxon>Agaricomycotina</taxon>
        <taxon>Agaricomycetes</taxon>
        <taxon>Agaricomycetidae</taxon>
        <taxon>Agaricales</taxon>
        <taxon>Marasmiineae</taxon>
        <taxon>Mycenaceae</taxon>
        <taxon>Mycena</taxon>
    </lineage>
</organism>
<reference evidence="3" key="1">
    <citation type="submission" date="2023-03" db="EMBL/GenBank/DDBJ databases">
        <title>Massive genome expansion in bonnet fungi (Mycena s.s.) driven by repeated elements and novel gene families across ecological guilds.</title>
        <authorList>
            <consortium name="Lawrence Berkeley National Laboratory"/>
            <person name="Harder C.B."/>
            <person name="Miyauchi S."/>
            <person name="Viragh M."/>
            <person name="Kuo A."/>
            <person name="Thoen E."/>
            <person name="Andreopoulos B."/>
            <person name="Lu D."/>
            <person name="Skrede I."/>
            <person name="Drula E."/>
            <person name="Henrissat B."/>
            <person name="Morin E."/>
            <person name="Kohler A."/>
            <person name="Barry K."/>
            <person name="LaButti K."/>
            <person name="Morin E."/>
            <person name="Salamov A."/>
            <person name="Lipzen A."/>
            <person name="Mereny Z."/>
            <person name="Hegedus B."/>
            <person name="Baldrian P."/>
            <person name="Stursova M."/>
            <person name="Weitz H."/>
            <person name="Taylor A."/>
            <person name="Grigoriev I.V."/>
            <person name="Nagy L.G."/>
            <person name="Martin F."/>
            <person name="Kauserud H."/>
        </authorList>
    </citation>
    <scope>NUCLEOTIDE SEQUENCE</scope>
    <source>
        <strain evidence="3">9144</strain>
    </source>
</reference>
<feature type="compositionally biased region" description="Polar residues" evidence="1">
    <location>
        <begin position="18"/>
        <end position="32"/>
    </location>
</feature>
<feature type="transmembrane region" description="Helical" evidence="2">
    <location>
        <begin position="154"/>
        <end position="172"/>
    </location>
</feature>
<keyword evidence="2" id="KW-0812">Transmembrane</keyword>
<evidence type="ECO:0000256" key="2">
    <source>
        <dbReference type="SAM" id="Phobius"/>
    </source>
</evidence>
<name>A0AAD6UWR5_9AGAR</name>
<proteinExistence type="predicted"/>
<gene>
    <name evidence="3" type="ORF">GGX14DRAFT_404828</name>
</gene>
<dbReference type="Proteomes" id="UP001219525">
    <property type="component" value="Unassembled WGS sequence"/>
</dbReference>
<protein>
    <submittedName>
        <fullName evidence="3">Uncharacterized protein</fullName>
    </submittedName>
</protein>
<evidence type="ECO:0000313" key="3">
    <source>
        <dbReference type="EMBL" id="KAJ7194200.1"/>
    </source>
</evidence>
<keyword evidence="2" id="KW-1133">Transmembrane helix</keyword>
<evidence type="ECO:0000313" key="4">
    <source>
        <dbReference type="Proteomes" id="UP001219525"/>
    </source>
</evidence>
<comment type="caution">
    <text evidence="3">The sequence shown here is derived from an EMBL/GenBank/DDBJ whole genome shotgun (WGS) entry which is preliminary data.</text>
</comment>
<keyword evidence="4" id="KW-1185">Reference proteome</keyword>
<dbReference type="EMBL" id="JARJCW010000100">
    <property type="protein sequence ID" value="KAJ7194200.1"/>
    <property type="molecule type" value="Genomic_DNA"/>
</dbReference>
<feature type="region of interest" description="Disordered" evidence="1">
    <location>
        <begin position="1"/>
        <end position="42"/>
    </location>
</feature>
<accession>A0AAD6UWR5</accession>
<dbReference type="AlphaFoldDB" id="A0AAD6UWR5"/>
<sequence length="194" mass="21755">MIGLRRKPFPSDPENEPAPTSQTKEQVTTSAPGPQHADTGSLPDRYFREAAQLPMETLDGAADGNTAGRNCCQHWINEWTYIHKPKTCFGVFVSYRGQLCPPKTLCRVVRIWFVPRRLPAIPPVIYIPKNSFWNLWIMFAMPLAWIIWGLFYGVALLGAFIPAGLGYFGLIIKTVKEIEASSKSVANYVPLDQS</sequence>
<keyword evidence="2" id="KW-0472">Membrane</keyword>